<keyword evidence="2" id="KW-1185">Reference proteome</keyword>
<evidence type="ECO:0000313" key="1">
    <source>
        <dbReference type="EMBL" id="TYP89409.1"/>
    </source>
</evidence>
<organism evidence="1 2">
    <name type="scientific">Sphingobacterium allocomposti</name>
    <dbReference type="NCBI Taxonomy" id="415956"/>
    <lineage>
        <taxon>Bacteria</taxon>
        <taxon>Pseudomonadati</taxon>
        <taxon>Bacteroidota</taxon>
        <taxon>Sphingobacteriia</taxon>
        <taxon>Sphingobacteriales</taxon>
        <taxon>Sphingobacteriaceae</taxon>
        <taxon>Sphingobacterium</taxon>
    </lineage>
</organism>
<dbReference type="EMBL" id="VNHX01000027">
    <property type="protein sequence ID" value="TYP89409.1"/>
    <property type="molecule type" value="Genomic_DNA"/>
</dbReference>
<evidence type="ECO:0000313" key="2">
    <source>
        <dbReference type="Proteomes" id="UP000325105"/>
    </source>
</evidence>
<comment type="caution">
    <text evidence="1">The sequence shown here is derived from an EMBL/GenBank/DDBJ whole genome shotgun (WGS) entry which is preliminary data.</text>
</comment>
<dbReference type="OrthoDB" id="6960201at2"/>
<protein>
    <submittedName>
        <fullName evidence="1">Uncharacterized protein DUF2513</fullName>
    </submittedName>
</protein>
<accession>A0A5S5D415</accession>
<dbReference type="Pfam" id="PF10711">
    <property type="entry name" value="DUF2513"/>
    <property type="match status" value="1"/>
</dbReference>
<name>A0A5S5D415_9SPHI</name>
<sequence>MKLDIELCRVILQKIEDEGGIDGMEDFPSIDGHDDHFVYYQIKKMGEAGYVKHKIHGKGSRSDYDYFTVELTFQGHDFLKQMLDDTIWSKTKSIAKKSGMSLTFETVKAIIPIAIQSLLP</sequence>
<dbReference type="AlphaFoldDB" id="A0A5S5D415"/>
<gene>
    <name evidence="1" type="ORF">BC792_12710</name>
</gene>
<dbReference type="RefSeq" id="WP_148910010.1">
    <property type="nucleotide sequence ID" value="NZ_VNHX01000027.1"/>
</dbReference>
<dbReference type="InterPro" id="IPR019650">
    <property type="entry name" value="DUF2513"/>
</dbReference>
<reference evidence="1 2" key="1">
    <citation type="submission" date="2019-07" db="EMBL/GenBank/DDBJ databases">
        <title>Genomic Encyclopedia of Archaeal and Bacterial Type Strains, Phase II (KMG-II): from individual species to whole genera.</title>
        <authorList>
            <person name="Goeker M."/>
        </authorList>
    </citation>
    <scope>NUCLEOTIDE SEQUENCE [LARGE SCALE GENOMIC DNA]</scope>
    <source>
        <strain evidence="1 2">DSM 18850</strain>
    </source>
</reference>
<dbReference type="Proteomes" id="UP000325105">
    <property type="component" value="Unassembled WGS sequence"/>
</dbReference>
<proteinExistence type="predicted"/>